<dbReference type="RefSeq" id="WP_091682724.1">
    <property type="nucleotide sequence ID" value="NZ_FOSN01000010.1"/>
</dbReference>
<dbReference type="Proteomes" id="UP000198755">
    <property type="component" value="Unassembled WGS sequence"/>
</dbReference>
<dbReference type="PANTHER" id="PTHR43519:SF1">
    <property type="entry name" value="ATP-DEPENDENT RNA HELICASE HRPB"/>
    <property type="match status" value="1"/>
</dbReference>
<evidence type="ECO:0000256" key="4">
    <source>
        <dbReference type="ARBA" id="ARBA00022840"/>
    </source>
</evidence>
<dbReference type="PIRSF" id="PIRSF005496">
    <property type="entry name" value="ATP_hel_hrpB"/>
    <property type="match status" value="1"/>
</dbReference>
<keyword evidence="9" id="KW-1185">Reference proteome</keyword>
<evidence type="ECO:0000313" key="9">
    <source>
        <dbReference type="Proteomes" id="UP000198755"/>
    </source>
</evidence>
<dbReference type="Gene3D" id="3.40.50.300">
    <property type="entry name" value="P-loop containing nucleotide triphosphate hydrolases"/>
    <property type="match status" value="2"/>
</dbReference>
<dbReference type="SMART" id="SM00490">
    <property type="entry name" value="HELICc"/>
    <property type="match status" value="1"/>
</dbReference>
<evidence type="ECO:0000259" key="6">
    <source>
        <dbReference type="PROSITE" id="PS51192"/>
    </source>
</evidence>
<dbReference type="Pfam" id="PF00270">
    <property type="entry name" value="DEAD"/>
    <property type="match status" value="1"/>
</dbReference>
<dbReference type="SMART" id="SM00847">
    <property type="entry name" value="HA2"/>
    <property type="match status" value="1"/>
</dbReference>
<dbReference type="PROSITE" id="PS51192">
    <property type="entry name" value="HELICASE_ATP_BIND_1"/>
    <property type="match status" value="1"/>
</dbReference>
<keyword evidence="1" id="KW-0547">Nucleotide-binding</keyword>
<dbReference type="InterPro" id="IPR027417">
    <property type="entry name" value="P-loop_NTPase"/>
</dbReference>
<feature type="region of interest" description="Disordered" evidence="5">
    <location>
        <begin position="806"/>
        <end position="826"/>
    </location>
</feature>
<dbReference type="Gene3D" id="1.20.120.1080">
    <property type="match status" value="1"/>
</dbReference>
<dbReference type="InterPro" id="IPR014001">
    <property type="entry name" value="Helicase_ATP-bd"/>
</dbReference>
<dbReference type="EMBL" id="FOSN01000010">
    <property type="protein sequence ID" value="SFK54668.1"/>
    <property type="molecule type" value="Genomic_DNA"/>
</dbReference>
<feature type="domain" description="Helicase C-terminal" evidence="7">
    <location>
        <begin position="205"/>
        <end position="374"/>
    </location>
</feature>
<dbReference type="GO" id="GO:0004386">
    <property type="term" value="F:helicase activity"/>
    <property type="evidence" value="ECO:0007669"/>
    <property type="project" value="UniProtKB-KW"/>
</dbReference>
<dbReference type="CDD" id="cd18791">
    <property type="entry name" value="SF2_C_RHA"/>
    <property type="match status" value="1"/>
</dbReference>
<dbReference type="GO" id="GO:0005524">
    <property type="term" value="F:ATP binding"/>
    <property type="evidence" value="ECO:0007669"/>
    <property type="project" value="UniProtKB-KW"/>
</dbReference>
<dbReference type="STRING" id="1612308.SAMN05444581_11041"/>
<dbReference type="Pfam" id="PF00271">
    <property type="entry name" value="Helicase_C"/>
    <property type="match status" value="1"/>
</dbReference>
<dbReference type="InterPro" id="IPR011545">
    <property type="entry name" value="DEAD/DEAH_box_helicase_dom"/>
</dbReference>
<dbReference type="InterPro" id="IPR007502">
    <property type="entry name" value="Helicase-assoc_dom"/>
</dbReference>
<proteinExistence type="predicted"/>
<dbReference type="NCBIfam" id="TIGR01970">
    <property type="entry name" value="DEAH_box_HrpB"/>
    <property type="match status" value="1"/>
</dbReference>
<dbReference type="InterPro" id="IPR001650">
    <property type="entry name" value="Helicase_C-like"/>
</dbReference>
<keyword evidence="3 8" id="KW-0347">Helicase</keyword>
<sequence>MSRFGPALPIDAVLSEIAGSLARGSRAVLVAPPGAGKTTRVPLALLDEDWAAERKIILLEPRRIAARAAAERMAGALHERVGETVGLRMRAQSLTGPKTRLEVVTEGVFARMILDDPALEGVAAVIFDEFHERSLDADLGLALALDAASALREDLRVMVMSATLDGARVAGLLGDAPVIVSEGRAFAVETRYLGRNPDERIEAAAVAAALRAVREEHGSILVFLPGQGEINRAAVLLAERLDPARIEIAPLYSAIDRAAQDRAIAPVKAPMRKIVLATSIAETSLTIEGVRIVVDCGLARAPRYEPDRGLTRLETVRVSRAGADQRRGRAGRTEPGVCYRLWEEAANGALDAYSVPEIMAADLSGLVLDLASWGVRDALSLQWLDPPPTPALKEARALLHEIGAIDAAGALTQEGKAIAGLALPPRLGRMIVAAARDGEAHAAAEVATLLTERGLGGDSPDLAARLERFARDRSPRAGDARKLARAFARRAGGKADTSGSGSGAACGRFLAAAFPDRIARARGKPGEFLMANGRAASLEPHEALAREPFLAIGEITGKAGSARIIAAAALSEAEIEAVAGERIIVEEEVSFAPERAMLKARRRRRLGALSLSEQNLPVAASPDAAVALAEGIAALGIGRLPFTKALSQWRDRVAFLKRFEPGDGWPDLSDAALEQTAADWLAPFIAGRTSLASITADDVGKALSSLLPWPMRQRLDAEAPEYFTTPAGSRIALDYGAEGGPVLSVRAQELYGLSDHPKLAKGRVPLTLELLSPASRPIQITRDLPGFWAGSWASVKAEMKGRYPRHLWPDDPASAAPTARAKPRGT</sequence>
<dbReference type="PANTHER" id="PTHR43519">
    <property type="entry name" value="ATP-DEPENDENT RNA HELICASE HRPB"/>
    <property type="match status" value="1"/>
</dbReference>
<name>A0A1I4AE28_9HYPH</name>
<dbReference type="PROSITE" id="PS51194">
    <property type="entry name" value="HELICASE_CTER"/>
    <property type="match status" value="1"/>
</dbReference>
<gene>
    <name evidence="8" type="ORF">SAMN05444581_11041</name>
</gene>
<dbReference type="SMART" id="SM00487">
    <property type="entry name" value="DEXDc"/>
    <property type="match status" value="1"/>
</dbReference>
<feature type="domain" description="Helicase ATP-binding" evidence="6">
    <location>
        <begin position="18"/>
        <end position="182"/>
    </location>
</feature>
<dbReference type="SUPFAM" id="SSF52540">
    <property type="entry name" value="P-loop containing nucleoside triphosphate hydrolases"/>
    <property type="match status" value="2"/>
</dbReference>
<accession>A0A1I4AE28</accession>
<dbReference type="GO" id="GO:0016787">
    <property type="term" value="F:hydrolase activity"/>
    <property type="evidence" value="ECO:0007669"/>
    <property type="project" value="UniProtKB-KW"/>
</dbReference>
<evidence type="ECO:0000256" key="2">
    <source>
        <dbReference type="ARBA" id="ARBA00022801"/>
    </source>
</evidence>
<keyword evidence="2" id="KW-0378">Hydrolase</keyword>
<evidence type="ECO:0000256" key="1">
    <source>
        <dbReference type="ARBA" id="ARBA00022741"/>
    </source>
</evidence>
<evidence type="ECO:0000256" key="5">
    <source>
        <dbReference type="SAM" id="MobiDB-lite"/>
    </source>
</evidence>
<reference evidence="8 9" key="1">
    <citation type="submission" date="2016-10" db="EMBL/GenBank/DDBJ databases">
        <authorList>
            <person name="de Groot N.N."/>
        </authorList>
    </citation>
    <scope>NUCLEOTIDE SEQUENCE [LARGE SCALE GENOMIC DNA]</scope>
    <source>
        <strain evidence="8 9">NE2</strain>
    </source>
</reference>
<dbReference type="GO" id="GO:0003676">
    <property type="term" value="F:nucleic acid binding"/>
    <property type="evidence" value="ECO:0007669"/>
    <property type="project" value="InterPro"/>
</dbReference>
<dbReference type="InterPro" id="IPR013689">
    <property type="entry name" value="RNA_helicase_ATP-dep_HrpB_C"/>
</dbReference>
<evidence type="ECO:0000313" key="8">
    <source>
        <dbReference type="EMBL" id="SFK54668.1"/>
    </source>
</evidence>
<dbReference type="AlphaFoldDB" id="A0A1I4AE28"/>
<evidence type="ECO:0000259" key="7">
    <source>
        <dbReference type="PROSITE" id="PS51194"/>
    </source>
</evidence>
<dbReference type="FunFam" id="3.40.50.300:FF:002125">
    <property type="entry name" value="ATP-dependent helicase HrpB"/>
    <property type="match status" value="1"/>
</dbReference>
<keyword evidence="4" id="KW-0067">ATP-binding</keyword>
<evidence type="ECO:0000256" key="3">
    <source>
        <dbReference type="ARBA" id="ARBA00022806"/>
    </source>
</evidence>
<protein>
    <submittedName>
        <fullName evidence="8">ATP-dependent helicase HrpB</fullName>
    </submittedName>
</protein>
<dbReference type="InterPro" id="IPR010225">
    <property type="entry name" value="HrpB"/>
</dbReference>
<dbReference type="OrthoDB" id="9805617at2"/>
<dbReference type="Pfam" id="PF08482">
    <property type="entry name" value="HrpB_C"/>
    <property type="match status" value="1"/>
</dbReference>
<organism evidence="8 9">
    <name type="scientific">Methylocapsa palsarum</name>
    <dbReference type="NCBI Taxonomy" id="1612308"/>
    <lineage>
        <taxon>Bacteria</taxon>
        <taxon>Pseudomonadati</taxon>
        <taxon>Pseudomonadota</taxon>
        <taxon>Alphaproteobacteria</taxon>
        <taxon>Hyphomicrobiales</taxon>
        <taxon>Beijerinckiaceae</taxon>
        <taxon>Methylocapsa</taxon>
    </lineage>
</organism>